<sequence>MFVRKQVEQLVKQIAFPTELSDKVMALSSAKRFGLETCVNEVMSGVQFSSDVIFQAICSLEGELWIRADVYVRIGKAMRPVVLFDSTEPCQDMSSNDVVSMLCAVIEEIELELTTLRSEGLEIATCEDLRQAWCAVDIEQDVSKIQH</sequence>
<name>A0ABW4JDE2_9BACL</name>
<dbReference type="EMBL" id="JBHUCX010000013">
    <property type="protein sequence ID" value="MFD1673719.1"/>
    <property type="molecule type" value="Genomic_DNA"/>
</dbReference>
<comment type="caution">
    <text evidence="1">The sequence shown here is derived from an EMBL/GenBank/DDBJ whole genome shotgun (WGS) entry which is preliminary data.</text>
</comment>
<evidence type="ECO:0000313" key="1">
    <source>
        <dbReference type="EMBL" id="MFD1673719.1"/>
    </source>
</evidence>
<dbReference type="Proteomes" id="UP001597079">
    <property type="component" value="Unassembled WGS sequence"/>
</dbReference>
<evidence type="ECO:0000313" key="2">
    <source>
        <dbReference type="Proteomes" id="UP001597079"/>
    </source>
</evidence>
<protein>
    <submittedName>
        <fullName evidence="1">Uncharacterized protein</fullName>
    </submittedName>
</protein>
<gene>
    <name evidence="1" type="ORF">ACFSB2_03225</name>
</gene>
<dbReference type="RefSeq" id="WP_377941211.1">
    <property type="nucleotide sequence ID" value="NZ_JBHUCX010000013.1"/>
</dbReference>
<keyword evidence="2" id="KW-1185">Reference proteome</keyword>
<proteinExistence type="predicted"/>
<organism evidence="1 2">
    <name type="scientific">Alicyclobacillus fodiniaquatilis</name>
    <dbReference type="NCBI Taxonomy" id="1661150"/>
    <lineage>
        <taxon>Bacteria</taxon>
        <taxon>Bacillati</taxon>
        <taxon>Bacillota</taxon>
        <taxon>Bacilli</taxon>
        <taxon>Bacillales</taxon>
        <taxon>Alicyclobacillaceae</taxon>
        <taxon>Alicyclobacillus</taxon>
    </lineage>
</organism>
<accession>A0ABW4JDE2</accession>
<reference evidence="2" key="1">
    <citation type="journal article" date="2019" name="Int. J. Syst. Evol. Microbiol.">
        <title>The Global Catalogue of Microorganisms (GCM) 10K type strain sequencing project: providing services to taxonomists for standard genome sequencing and annotation.</title>
        <authorList>
            <consortium name="The Broad Institute Genomics Platform"/>
            <consortium name="The Broad Institute Genome Sequencing Center for Infectious Disease"/>
            <person name="Wu L."/>
            <person name="Ma J."/>
        </authorList>
    </citation>
    <scope>NUCLEOTIDE SEQUENCE [LARGE SCALE GENOMIC DNA]</scope>
    <source>
        <strain evidence="2">CGMCC 1.12286</strain>
    </source>
</reference>